<dbReference type="Pfam" id="PF02321">
    <property type="entry name" value="OEP"/>
    <property type="match status" value="2"/>
</dbReference>
<evidence type="ECO:0000256" key="6">
    <source>
        <dbReference type="ARBA" id="ARBA00023136"/>
    </source>
</evidence>
<dbReference type="GO" id="GO:0009279">
    <property type="term" value="C:cell outer membrane"/>
    <property type="evidence" value="ECO:0007669"/>
    <property type="project" value="UniProtKB-SubCell"/>
</dbReference>
<comment type="subcellular location">
    <subcellularLocation>
        <location evidence="1">Cell outer membrane</location>
    </subcellularLocation>
</comment>
<keyword evidence="5" id="KW-0812">Transmembrane</keyword>
<evidence type="ECO:0000256" key="4">
    <source>
        <dbReference type="ARBA" id="ARBA00022452"/>
    </source>
</evidence>
<dbReference type="GO" id="GO:0015288">
    <property type="term" value="F:porin activity"/>
    <property type="evidence" value="ECO:0007669"/>
    <property type="project" value="TreeGrafter"/>
</dbReference>
<dbReference type="KEGG" id="tpsc:RBB77_09555"/>
<dbReference type="PIRSF" id="PIRSF001892">
    <property type="entry name" value="CyaE"/>
    <property type="match status" value="1"/>
</dbReference>
<evidence type="ECO:0000256" key="5">
    <source>
        <dbReference type="ARBA" id="ARBA00022692"/>
    </source>
</evidence>
<dbReference type="SUPFAM" id="SSF56954">
    <property type="entry name" value="Outer membrane efflux proteins (OEP)"/>
    <property type="match status" value="1"/>
</dbReference>
<evidence type="ECO:0000256" key="8">
    <source>
        <dbReference type="SAM" id="Coils"/>
    </source>
</evidence>
<evidence type="ECO:0000313" key="9">
    <source>
        <dbReference type="EMBL" id="XCB35123.1"/>
    </source>
</evidence>
<evidence type="ECO:0000256" key="3">
    <source>
        <dbReference type="ARBA" id="ARBA00022448"/>
    </source>
</evidence>
<dbReference type="AlphaFoldDB" id="A0AAU7ZW25"/>
<organism evidence="9">
    <name type="scientific">Tunturiibacter psychrotolerans</name>
    <dbReference type="NCBI Taxonomy" id="3069686"/>
    <lineage>
        <taxon>Bacteria</taxon>
        <taxon>Pseudomonadati</taxon>
        <taxon>Acidobacteriota</taxon>
        <taxon>Terriglobia</taxon>
        <taxon>Terriglobales</taxon>
        <taxon>Acidobacteriaceae</taxon>
        <taxon>Tunturiibacter</taxon>
    </lineage>
</organism>
<dbReference type="GO" id="GO:0015562">
    <property type="term" value="F:efflux transmembrane transporter activity"/>
    <property type="evidence" value="ECO:0007669"/>
    <property type="project" value="InterPro"/>
</dbReference>
<reference evidence="9" key="2">
    <citation type="journal article" date="2024" name="Environ. Microbiol.">
        <title>Genome analysis and description of Tunturibacter gen. nov. expands the diversity of Terriglobia in tundra soils.</title>
        <authorList>
            <person name="Messyasz A."/>
            <person name="Mannisto M.K."/>
            <person name="Kerkhof L.J."/>
            <person name="Haggblom M.M."/>
        </authorList>
    </citation>
    <scope>NUCLEOTIDE SEQUENCE</scope>
    <source>
        <strain evidence="9">X5P6</strain>
    </source>
</reference>
<sequence length="453" mass="49397">MSECAAHSIPSAKVAVLDPKRGYALAELIDIAERNNPRTRIVWEQARQKAEQLGIEKSAYYPVLVGLAIFGDQRTITPFPESLLPRGYSTVEIPIVQPEITMQYLLFDFGKREATVDGATAEKLAAGANFIQANQEVAFRVASEYYKLLTAQERLQAAQETLKTAQTTQDAAEDQLANGRSTLPDVLQARAETSQAVFDLESADGDEKISRVTLTEAIGVEPSPDITIDSQKDTPLPESLSLSIDELIERALSDRPDLAAQAAEIRAADDAVRAAKAEYRPKIVLSGSAAQTTVWPTADNGLLGYASVPTWAAELGVEWRIFDGGARKNGVAIAESKRREAQDEMTEKHDQATREVWTAFIAFRTALRKEQAALSLLDSANTSYSASLEAYEYGVKNLIDVVTAERQLAQARLSGVSARSQLLLEAVDLEFVTGNLLRTKSAATKLHTQDGQK</sequence>
<keyword evidence="7" id="KW-0998">Cell outer membrane</keyword>
<reference evidence="9" key="1">
    <citation type="submission" date="2023-08" db="EMBL/GenBank/DDBJ databases">
        <authorList>
            <person name="Messyasz A."/>
            <person name="Mannisto M.K."/>
            <person name="Kerkhof L.J."/>
            <person name="Haggblom M."/>
        </authorList>
    </citation>
    <scope>NUCLEOTIDE SEQUENCE</scope>
    <source>
        <strain evidence="9">X5P6</strain>
    </source>
</reference>
<dbReference type="EMBL" id="CP132942">
    <property type="protein sequence ID" value="XCB35123.1"/>
    <property type="molecule type" value="Genomic_DNA"/>
</dbReference>
<keyword evidence="3" id="KW-0813">Transport</keyword>
<keyword evidence="6" id="KW-0472">Membrane</keyword>
<dbReference type="InterPro" id="IPR051906">
    <property type="entry name" value="TolC-like"/>
</dbReference>
<name>A0AAU7ZW25_9BACT</name>
<proteinExistence type="inferred from homology"/>
<evidence type="ECO:0000256" key="2">
    <source>
        <dbReference type="ARBA" id="ARBA00007613"/>
    </source>
</evidence>
<accession>A0AAU7ZW25</accession>
<comment type="similarity">
    <text evidence="2">Belongs to the outer membrane factor (OMF) (TC 1.B.17) family.</text>
</comment>
<evidence type="ECO:0000256" key="7">
    <source>
        <dbReference type="ARBA" id="ARBA00023237"/>
    </source>
</evidence>
<evidence type="ECO:0000256" key="1">
    <source>
        <dbReference type="ARBA" id="ARBA00004442"/>
    </source>
</evidence>
<dbReference type="InterPro" id="IPR003423">
    <property type="entry name" value="OMP_efflux"/>
</dbReference>
<dbReference type="PANTHER" id="PTHR30026:SF20">
    <property type="entry name" value="OUTER MEMBRANE PROTEIN TOLC"/>
    <property type="match status" value="1"/>
</dbReference>
<keyword evidence="8" id="KW-0175">Coiled coil</keyword>
<dbReference type="GO" id="GO:1990281">
    <property type="term" value="C:efflux pump complex"/>
    <property type="evidence" value="ECO:0007669"/>
    <property type="project" value="TreeGrafter"/>
</dbReference>
<dbReference type="PANTHER" id="PTHR30026">
    <property type="entry name" value="OUTER MEMBRANE PROTEIN TOLC"/>
    <property type="match status" value="1"/>
</dbReference>
<protein>
    <submittedName>
        <fullName evidence="9">TolC family protein</fullName>
    </submittedName>
</protein>
<feature type="coiled-coil region" evidence="8">
    <location>
        <begin position="148"/>
        <end position="175"/>
    </location>
</feature>
<keyword evidence="4" id="KW-1134">Transmembrane beta strand</keyword>
<dbReference type="InterPro" id="IPR028351">
    <property type="entry name" value="CyaE"/>
</dbReference>
<gene>
    <name evidence="9" type="ORF">RBB77_09555</name>
</gene>
<dbReference type="RefSeq" id="WP_353066881.1">
    <property type="nucleotide sequence ID" value="NZ_CP132942.1"/>
</dbReference>
<dbReference type="Gene3D" id="1.20.1600.10">
    <property type="entry name" value="Outer membrane efflux proteins (OEP)"/>
    <property type="match status" value="1"/>
</dbReference>